<comment type="similarity">
    <text evidence="1">Belongs to the cycloisomerase 2 family.</text>
</comment>
<gene>
    <name evidence="4" type="ORF">H8744_00765</name>
</gene>
<keyword evidence="2" id="KW-0119">Carbohydrate metabolism</keyword>
<dbReference type="PANTHER" id="PTHR30344">
    <property type="entry name" value="6-PHOSPHOGLUCONOLACTONASE-RELATED"/>
    <property type="match status" value="1"/>
</dbReference>
<dbReference type="AlphaFoldDB" id="A0A926F4K7"/>
<keyword evidence="2" id="KW-0313">Glucose metabolism</keyword>
<dbReference type="RefSeq" id="WP_262433010.1">
    <property type="nucleotide sequence ID" value="NZ_JACRTF010000001.1"/>
</dbReference>
<evidence type="ECO:0000313" key="5">
    <source>
        <dbReference type="Proteomes" id="UP000651085"/>
    </source>
</evidence>
<dbReference type="InterPro" id="IPR015943">
    <property type="entry name" value="WD40/YVTN_repeat-like_dom_sf"/>
</dbReference>
<evidence type="ECO:0000256" key="2">
    <source>
        <dbReference type="ARBA" id="ARBA00022526"/>
    </source>
</evidence>
<keyword evidence="3" id="KW-0732">Signal</keyword>
<dbReference type="Pfam" id="PF10282">
    <property type="entry name" value="Lactonase"/>
    <property type="match status" value="1"/>
</dbReference>
<dbReference type="InterPro" id="IPR011048">
    <property type="entry name" value="Haem_d1_sf"/>
</dbReference>
<dbReference type="PROSITE" id="PS51257">
    <property type="entry name" value="PROKAR_LIPOPROTEIN"/>
    <property type="match status" value="1"/>
</dbReference>
<sequence length="375" mass="41097">MFSKLVMGLCAISMLSSACTTRNASQLRAENELTMLVGTYTTGNSKGIYTFRFNQETGETTPLEVTEVSNPSYLTLSSDNRFVYAVSEENDSSASVHAFAFDEDQGSLKLLNSHKTMGEDPCYVATDGKKVLTANYSGGTMSIFPIRYDGSLDPADTLFEGSASGPDKDRQATPHIHCTVFSPDSNYIFASDFSADRILRYAINVKEELPRPLSETVDVEPGSGPRHLIFSKNGKFAYLINELSGKVIAFAYTDGRLNQIQTITADTLHARGSADIHLSPDGRYLYASNRLKNDGIAIFEVNPEKGTLAKAGYQLTGAHPRNFNITPNGKYLLVACRDSNLIQVFARDITSGLLKDTGKDIIIDKPVCIQFTNRQ</sequence>
<dbReference type="GO" id="GO:0005829">
    <property type="term" value="C:cytosol"/>
    <property type="evidence" value="ECO:0007669"/>
    <property type="project" value="TreeGrafter"/>
</dbReference>
<reference evidence="4" key="1">
    <citation type="submission" date="2020-08" db="EMBL/GenBank/DDBJ databases">
        <title>Genome public.</title>
        <authorList>
            <person name="Liu C."/>
            <person name="Sun Q."/>
        </authorList>
    </citation>
    <scope>NUCLEOTIDE SEQUENCE</scope>
    <source>
        <strain evidence="4">N12</strain>
    </source>
</reference>
<dbReference type="InterPro" id="IPR019405">
    <property type="entry name" value="Lactonase_7-beta_prop"/>
</dbReference>
<protein>
    <submittedName>
        <fullName evidence="4">Lactonase family protein</fullName>
    </submittedName>
</protein>
<name>A0A926F4K7_9BACT</name>
<proteinExistence type="inferred from homology"/>
<dbReference type="PANTHER" id="PTHR30344:SF1">
    <property type="entry name" value="6-PHOSPHOGLUCONOLACTONASE"/>
    <property type="match status" value="1"/>
</dbReference>
<dbReference type="EMBL" id="JACRTF010000001">
    <property type="protein sequence ID" value="MBC8591789.1"/>
    <property type="molecule type" value="Genomic_DNA"/>
</dbReference>
<dbReference type="GO" id="GO:0006006">
    <property type="term" value="P:glucose metabolic process"/>
    <property type="evidence" value="ECO:0007669"/>
    <property type="project" value="UniProtKB-KW"/>
</dbReference>
<dbReference type="GO" id="GO:0017057">
    <property type="term" value="F:6-phosphogluconolactonase activity"/>
    <property type="evidence" value="ECO:0007669"/>
    <property type="project" value="TreeGrafter"/>
</dbReference>
<feature type="signal peptide" evidence="3">
    <location>
        <begin position="1"/>
        <end position="18"/>
    </location>
</feature>
<dbReference type="FunFam" id="2.130.10.10:FF:000306">
    <property type="entry name" value="3-carboxymuconate cyclase"/>
    <property type="match status" value="1"/>
</dbReference>
<evidence type="ECO:0000256" key="3">
    <source>
        <dbReference type="SAM" id="SignalP"/>
    </source>
</evidence>
<keyword evidence="5" id="KW-1185">Reference proteome</keyword>
<dbReference type="Gene3D" id="2.130.10.10">
    <property type="entry name" value="YVTN repeat-like/Quinoprotein amine dehydrogenase"/>
    <property type="match status" value="1"/>
</dbReference>
<organism evidence="4 5">
    <name type="scientific">Jilunia laotingensis</name>
    <dbReference type="NCBI Taxonomy" id="2763675"/>
    <lineage>
        <taxon>Bacteria</taxon>
        <taxon>Pseudomonadati</taxon>
        <taxon>Bacteroidota</taxon>
        <taxon>Bacteroidia</taxon>
        <taxon>Bacteroidales</taxon>
        <taxon>Bacteroidaceae</taxon>
        <taxon>Jilunia</taxon>
    </lineage>
</organism>
<accession>A0A926F4K7</accession>
<feature type="chain" id="PRO_5038636281" evidence="3">
    <location>
        <begin position="19"/>
        <end position="375"/>
    </location>
</feature>
<comment type="caution">
    <text evidence="4">The sequence shown here is derived from an EMBL/GenBank/DDBJ whole genome shotgun (WGS) entry which is preliminary data.</text>
</comment>
<evidence type="ECO:0000256" key="1">
    <source>
        <dbReference type="ARBA" id="ARBA00005564"/>
    </source>
</evidence>
<dbReference type="InterPro" id="IPR050282">
    <property type="entry name" value="Cycloisomerase_2"/>
</dbReference>
<dbReference type="Proteomes" id="UP000651085">
    <property type="component" value="Unassembled WGS sequence"/>
</dbReference>
<dbReference type="SUPFAM" id="SSF51004">
    <property type="entry name" value="C-terminal (heme d1) domain of cytochrome cd1-nitrite reductase"/>
    <property type="match status" value="1"/>
</dbReference>
<evidence type="ECO:0000313" key="4">
    <source>
        <dbReference type="EMBL" id="MBC8591789.1"/>
    </source>
</evidence>